<dbReference type="EMBL" id="DYZA01000110">
    <property type="protein sequence ID" value="HJD97135.1"/>
    <property type="molecule type" value="Genomic_DNA"/>
</dbReference>
<comment type="caution">
    <text evidence="14">The sequence shown here is derived from an EMBL/GenBank/DDBJ whole genome shotgun (WGS) entry which is preliminary data.</text>
</comment>
<dbReference type="SUPFAM" id="SSF46977">
    <property type="entry name" value="Succinate dehydrogenase/fumarate reductase flavoprotein C-terminal domain"/>
    <property type="match status" value="1"/>
</dbReference>
<dbReference type="Pfam" id="PF02910">
    <property type="entry name" value="Succ_DH_flav_C"/>
    <property type="match status" value="1"/>
</dbReference>
<dbReference type="GO" id="GO:0005737">
    <property type="term" value="C:cytoplasm"/>
    <property type="evidence" value="ECO:0007669"/>
    <property type="project" value="UniProtKB-SubCell"/>
</dbReference>
<evidence type="ECO:0000259" key="12">
    <source>
        <dbReference type="Pfam" id="PF00890"/>
    </source>
</evidence>
<dbReference type="SUPFAM" id="SSF51905">
    <property type="entry name" value="FAD/NAD(P)-binding domain"/>
    <property type="match status" value="1"/>
</dbReference>
<evidence type="ECO:0000256" key="5">
    <source>
        <dbReference type="ARBA" id="ARBA00022630"/>
    </source>
</evidence>
<feature type="domain" description="Fumarate reductase/succinate dehydrogenase flavoprotein-like C-terminal" evidence="13">
    <location>
        <begin position="450"/>
        <end position="525"/>
    </location>
</feature>
<name>A0A921AWF8_9BACT</name>
<dbReference type="FunFam" id="3.90.700.10:FF:000002">
    <property type="entry name" value="L-aspartate oxidase"/>
    <property type="match status" value="1"/>
</dbReference>
<dbReference type="InterPro" id="IPR005288">
    <property type="entry name" value="NadB"/>
</dbReference>
<evidence type="ECO:0000256" key="8">
    <source>
        <dbReference type="ARBA" id="ARBA00023002"/>
    </source>
</evidence>
<dbReference type="RefSeq" id="WP_304122013.1">
    <property type="nucleotide sequence ID" value="NZ_DYZA01000110.1"/>
</dbReference>
<dbReference type="InterPro" id="IPR037099">
    <property type="entry name" value="Fum_R/Succ_DH_flav-like_C_sf"/>
</dbReference>
<evidence type="ECO:0000256" key="2">
    <source>
        <dbReference type="ARBA" id="ARBA00004950"/>
    </source>
</evidence>
<dbReference type="GO" id="GO:0009435">
    <property type="term" value="P:NAD+ biosynthetic process"/>
    <property type="evidence" value="ECO:0007669"/>
    <property type="project" value="InterPro"/>
</dbReference>
<evidence type="ECO:0000256" key="4">
    <source>
        <dbReference type="ARBA" id="ARBA00012173"/>
    </source>
</evidence>
<accession>A0A921AWF8</accession>
<dbReference type="Pfam" id="PF00890">
    <property type="entry name" value="FAD_binding_2"/>
    <property type="match status" value="1"/>
</dbReference>
<comment type="subcellular location">
    <subcellularLocation>
        <location evidence="11">Cytoplasm</location>
    </subcellularLocation>
</comment>
<dbReference type="InterPro" id="IPR036188">
    <property type="entry name" value="FAD/NAD-bd_sf"/>
</dbReference>
<dbReference type="InterPro" id="IPR015939">
    <property type="entry name" value="Fum_Rdtase/Succ_DH_flav-like_C"/>
</dbReference>
<dbReference type="PROSITE" id="PS51257">
    <property type="entry name" value="PROKAR_LIPOPROTEIN"/>
    <property type="match status" value="1"/>
</dbReference>
<organism evidence="14 15">
    <name type="scientific">Mailhella massiliensis</name>
    <dbReference type="NCBI Taxonomy" id="1903261"/>
    <lineage>
        <taxon>Bacteria</taxon>
        <taxon>Pseudomonadati</taxon>
        <taxon>Thermodesulfobacteriota</taxon>
        <taxon>Desulfovibrionia</taxon>
        <taxon>Desulfovibrionales</taxon>
        <taxon>Desulfovibrionaceae</taxon>
        <taxon>Mailhella</taxon>
    </lineage>
</organism>
<comment type="pathway">
    <text evidence="2 11">Cofactor biosynthesis; NAD(+) biosynthesis; iminoaspartate from L-aspartate (oxidase route): step 1/1.</text>
</comment>
<comment type="function">
    <text evidence="11">Catalyzes the oxidation of L-aspartate to iminoaspartate.</text>
</comment>
<dbReference type="InterPro" id="IPR027477">
    <property type="entry name" value="Succ_DH/fumarate_Rdtase_cat_sf"/>
</dbReference>
<proteinExistence type="inferred from homology"/>
<comment type="catalytic activity">
    <reaction evidence="9">
        <text>L-aspartate + O2 = iminosuccinate + H2O2</text>
        <dbReference type="Rhea" id="RHEA:25876"/>
        <dbReference type="ChEBI" id="CHEBI:15379"/>
        <dbReference type="ChEBI" id="CHEBI:16240"/>
        <dbReference type="ChEBI" id="CHEBI:29991"/>
        <dbReference type="ChEBI" id="CHEBI:77875"/>
        <dbReference type="EC" id="1.4.3.16"/>
    </reaction>
    <physiologicalReaction direction="left-to-right" evidence="9">
        <dbReference type="Rhea" id="RHEA:25877"/>
    </physiologicalReaction>
</comment>
<sequence length="525" mass="57786">MNALRYRSQVLVIGSGLAGCAAALTLADRGFEVHLLMPTEGLDGGNSAMAQGGIVFSTDPEDQKSLEHDMFVAGHDYNYAEAVHFLAGHGGEAVQKMLIDKLHVPFDRNEQGSWDMTLEGGHAVPRIAHCADYTGRTIIEYMHAAVAAHENITVLAGRSAVDLVTTEHHARCRSCHYQLTNQCVGAYAFNDATGEVELHLAEMTVLATGGVGQVYLYSTNNPWATGSGISMAHRAGVRLANMEFMQFHPTGLYNHAQQIPLLTEALRGEGAHVVNGKGERFVSRYDSRGDLAPRDIVSQAIVSEMLATGENHMLLDCTTLDCDVTRRFPTVFESCRKIGIDMRVQPLPIVPVAHYFCGGILVDLHGRTTLDRLYAVGECSCTGIHGANRLASTSLLEALLWGISAGVDIASRMAAEPLDTRVFAEIEDWKHTGNEHNDDPALIAQDWATIRHTMWNYVGIIRTESRLRRAFADLRDLSSHLHDFYRHTPLTQSLVHLFHGCQTAYLITQAAMRNKQSLGCHYRKD</sequence>
<evidence type="ECO:0000256" key="6">
    <source>
        <dbReference type="ARBA" id="ARBA00022642"/>
    </source>
</evidence>
<reference evidence="14" key="1">
    <citation type="journal article" date="2021" name="PeerJ">
        <title>Extensive microbial diversity within the chicken gut microbiome revealed by metagenomics and culture.</title>
        <authorList>
            <person name="Gilroy R."/>
            <person name="Ravi A."/>
            <person name="Getino M."/>
            <person name="Pursley I."/>
            <person name="Horton D.L."/>
            <person name="Alikhan N.F."/>
            <person name="Baker D."/>
            <person name="Gharbi K."/>
            <person name="Hall N."/>
            <person name="Watson M."/>
            <person name="Adriaenssens E.M."/>
            <person name="Foster-Nyarko E."/>
            <person name="Jarju S."/>
            <person name="Secka A."/>
            <person name="Antonio M."/>
            <person name="Oren A."/>
            <person name="Chaudhuri R.R."/>
            <person name="La Ragione R."/>
            <person name="Hildebrand F."/>
            <person name="Pallen M.J."/>
        </authorList>
    </citation>
    <scope>NUCLEOTIDE SEQUENCE</scope>
    <source>
        <strain evidence="14">ChiGjej2B2-19336</strain>
    </source>
</reference>
<dbReference type="AlphaFoldDB" id="A0A921AWF8"/>
<keyword evidence="7 11" id="KW-0274">FAD</keyword>
<evidence type="ECO:0000313" key="15">
    <source>
        <dbReference type="Proteomes" id="UP000698963"/>
    </source>
</evidence>
<keyword evidence="8 11" id="KW-0560">Oxidoreductase</keyword>
<dbReference type="NCBIfam" id="TIGR00551">
    <property type="entry name" value="nadB"/>
    <property type="match status" value="1"/>
</dbReference>
<evidence type="ECO:0000256" key="7">
    <source>
        <dbReference type="ARBA" id="ARBA00022827"/>
    </source>
</evidence>
<dbReference type="EC" id="1.4.3.16" evidence="4 10"/>
<evidence type="ECO:0000256" key="9">
    <source>
        <dbReference type="ARBA" id="ARBA00048305"/>
    </source>
</evidence>
<gene>
    <name evidence="14" type="primary">nadB</name>
    <name evidence="14" type="ORF">K8W16_05780</name>
</gene>
<dbReference type="Gene3D" id="3.90.700.10">
    <property type="entry name" value="Succinate dehydrogenase/fumarate reductase flavoprotein, catalytic domain"/>
    <property type="match status" value="1"/>
</dbReference>
<dbReference type="GO" id="GO:0008734">
    <property type="term" value="F:L-aspartate oxidase activity"/>
    <property type="evidence" value="ECO:0007669"/>
    <property type="project" value="UniProtKB-UniRule"/>
</dbReference>
<evidence type="ECO:0000313" key="14">
    <source>
        <dbReference type="EMBL" id="HJD97135.1"/>
    </source>
</evidence>
<dbReference type="Proteomes" id="UP000698963">
    <property type="component" value="Unassembled WGS sequence"/>
</dbReference>
<dbReference type="PANTHER" id="PTHR42716:SF2">
    <property type="entry name" value="L-ASPARTATE OXIDASE, CHLOROPLASTIC"/>
    <property type="match status" value="1"/>
</dbReference>
<evidence type="ECO:0000256" key="11">
    <source>
        <dbReference type="RuleBase" id="RU362049"/>
    </source>
</evidence>
<protein>
    <recommendedName>
        <fullName evidence="4 10">L-aspartate oxidase</fullName>
        <ecNumber evidence="4 10">1.4.3.16</ecNumber>
    </recommendedName>
</protein>
<evidence type="ECO:0000256" key="10">
    <source>
        <dbReference type="NCBIfam" id="TIGR00551"/>
    </source>
</evidence>
<reference evidence="14" key="2">
    <citation type="submission" date="2021-09" db="EMBL/GenBank/DDBJ databases">
        <authorList>
            <person name="Gilroy R."/>
        </authorList>
    </citation>
    <scope>NUCLEOTIDE SEQUENCE</scope>
    <source>
        <strain evidence="14">ChiGjej2B2-19336</strain>
    </source>
</reference>
<keyword evidence="5 11" id="KW-0285">Flavoprotein</keyword>
<dbReference type="Gene3D" id="3.50.50.60">
    <property type="entry name" value="FAD/NAD(P)-binding domain"/>
    <property type="match status" value="1"/>
</dbReference>
<comment type="cofactor">
    <cofactor evidence="1 11">
        <name>FAD</name>
        <dbReference type="ChEBI" id="CHEBI:57692"/>
    </cofactor>
</comment>
<keyword evidence="6 11" id="KW-0662">Pyridine nucleotide biosynthesis</keyword>
<feature type="domain" description="FAD-dependent oxidoreductase 2 FAD-binding" evidence="12">
    <location>
        <begin position="10"/>
        <end position="395"/>
    </location>
</feature>
<evidence type="ECO:0000256" key="3">
    <source>
        <dbReference type="ARBA" id="ARBA00008562"/>
    </source>
</evidence>
<dbReference type="InterPro" id="IPR003953">
    <property type="entry name" value="FAD-dep_OxRdtase_2_FAD-bd"/>
</dbReference>
<dbReference type="PANTHER" id="PTHR42716">
    <property type="entry name" value="L-ASPARTATE OXIDASE"/>
    <property type="match status" value="1"/>
</dbReference>
<evidence type="ECO:0000256" key="1">
    <source>
        <dbReference type="ARBA" id="ARBA00001974"/>
    </source>
</evidence>
<dbReference type="SUPFAM" id="SSF56425">
    <property type="entry name" value="Succinate dehydrogenase/fumarate reductase flavoprotein, catalytic domain"/>
    <property type="match status" value="1"/>
</dbReference>
<comment type="similarity">
    <text evidence="3 11">Belongs to the FAD-dependent oxidoreductase 2 family. NadB subfamily.</text>
</comment>
<evidence type="ECO:0000259" key="13">
    <source>
        <dbReference type="Pfam" id="PF02910"/>
    </source>
</evidence>
<dbReference type="PRINTS" id="PR00368">
    <property type="entry name" value="FADPNR"/>
</dbReference>
<dbReference type="Gene3D" id="1.20.58.100">
    <property type="entry name" value="Fumarate reductase/succinate dehydrogenase flavoprotein-like, C-terminal domain"/>
    <property type="match status" value="1"/>
</dbReference>